<gene>
    <name evidence="1" type="ORF">VFH_II053280</name>
</gene>
<evidence type="ECO:0000313" key="2">
    <source>
        <dbReference type="Proteomes" id="UP001157006"/>
    </source>
</evidence>
<protein>
    <submittedName>
        <fullName evidence="1">Uncharacterized protein</fullName>
    </submittedName>
</protein>
<reference evidence="1 2" key="1">
    <citation type="submission" date="2023-01" db="EMBL/GenBank/DDBJ databases">
        <authorList>
            <person name="Kreplak J."/>
        </authorList>
    </citation>
    <scope>NUCLEOTIDE SEQUENCE [LARGE SCALE GENOMIC DNA]</scope>
</reference>
<name>A0AAV0ZJE3_VICFA</name>
<dbReference type="Proteomes" id="UP001157006">
    <property type="component" value="Chromosome 2"/>
</dbReference>
<organism evidence="1 2">
    <name type="scientific">Vicia faba</name>
    <name type="common">Broad bean</name>
    <name type="synonym">Faba vulgaris</name>
    <dbReference type="NCBI Taxonomy" id="3906"/>
    <lineage>
        <taxon>Eukaryota</taxon>
        <taxon>Viridiplantae</taxon>
        <taxon>Streptophyta</taxon>
        <taxon>Embryophyta</taxon>
        <taxon>Tracheophyta</taxon>
        <taxon>Spermatophyta</taxon>
        <taxon>Magnoliopsida</taxon>
        <taxon>eudicotyledons</taxon>
        <taxon>Gunneridae</taxon>
        <taxon>Pentapetalae</taxon>
        <taxon>rosids</taxon>
        <taxon>fabids</taxon>
        <taxon>Fabales</taxon>
        <taxon>Fabaceae</taxon>
        <taxon>Papilionoideae</taxon>
        <taxon>50 kb inversion clade</taxon>
        <taxon>NPAAA clade</taxon>
        <taxon>Hologalegina</taxon>
        <taxon>IRL clade</taxon>
        <taxon>Fabeae</taxon>
        <taxon>Vicia</taxon>
    </lineage>
</organism>
<keyword evidence="2" id="KW-1185">Reference proteome</keyword>
<dbReference type="EMBL" id="OX451737">
    <property type="protein sequence ID" value="CAI8596832.1"/>
    <property type="molecule type" value="Genomic_DNA"/>
</dbReference>
<dbReference type="AlphaFoldDB" id="A0AAV0ZJE3"/>
<evidence type="ECO:0000313" key="1">
    <source>
        <dbReference type="EMBL" id="CAI8596832.1"/>
    </source>
</evidence>
<sequence>MYADDVSDEASSIESFQDDLLGEIEKAIALKCKDFVNQGLLKPNPAKEDIIEVVHEKLQPYQVDNLKEIKRLKGFIVNYDETPGDFTEDGNLGSNSDSLFDLAFDSLMNSKKSRIVEPRFQMTLVGILDESKVVPVSVYENLEVRISGIQHDSRL</sequence>
<proteinExistence type="predicted"/>
<accession>A0AAV0ZJE3</accession>